<evidence type="ECO:0000313" key="1">
    <source>
        <dbReference type="EMBL" id="KAJ8678570.1"/>
    </source>
</evidence>
<dbReference type="Proteomes" id="UP001239111">
    <property type="component" value="Chromosome 2"/>
</dbReference>
<reference evidence="1" key="1">
    <citation type="submission" date="2023-04" db="EMBL/GenBank/DDBJ databases">
        <title>A chromosome-level genome assembly of the parasitoid wasp Eretmocerus hayati.</title>
        <authorList>
            <person name="Zhong Y."/>
            <person name="Liu S."/>
            <person name="Liu Y."/>
        </authorList>
    </citation>
    <scope>NUCLEOTIDE SEQUENCE</scope>
    <source>
        <strain evidence="1">ZJU_SS_LIU_2023</strain>
    </source>
</reference>
<dbReference type="EMBL" id="CM056742">
    <property type="protein sequence ID" value="KAJ8678570.1"/>
    <property type="molecule type" value="Genomic_DNA"/>
</dbReference>
<gene>
    <name evidence="1" type="ORF">QAD02_014357</name>
</gene>
<proteinExistence type="predicted"/>
<keyword evidence="2" id="KW-1185">Reference proteome</keyword>
<sequence length="486" mass="54805">MILLVLCALLIQVVTIFASSLASPPQSAVIIAFENAYDLSLLANTISDLGIETTFVISSDDSDYYEHLVAVEVIKINSSLKVSDTSDIRASKLCKTLISDASVKKHVQSIQPTFIIFPAVRHDACLLPWAASISSIPVIYTQGHNEELYVFIKTGMALPIHQSGFLLSIIESLNLKYFMYRLENDYISRTQQIISEKLPLSESLDNLYSGVQLVLWGADPILRMNSAILTQLVTEIGCHHCRGPQPLPADLQKELVEFRAGTIISLLDYDQNESIIDAAQNIPSGRQGLAILWKNKYAKIVDKPHNLFIHRTVDRQDLIGYPRTRMVLCHCTDSEFLESSYHGTPMVCFPRTRDEKRNAQRAVELGFARNEKLELMSHNLAEIIKEIHENTQYRESARIVSQAIRDRSNHAMDRIQYWLGYTARHNGEGNNLLVPKKVSTYGETLQAVIGFLVGVVFTALLTVVFFVSQQMAEAQKKEMKKKQHRK</sequence>
<evidence type="ECO:0000313" key="2">
    <source>
        <dbReference type="Proteomes" id="UP001239111"/>
    </source>
</evidence>
<organism evidence="1 2">
    <name type="scientific">Eretmocerus hayati</name>
    <dbReference type="NCBI Taxonomy" id="131215"/>
    <lineage>
        <taxon>Eukaryota</taxon>
        <taxon>Metazoa</taxon>
        <taxon>Ecdysozoa</taxon>
        <taxon>Arthropoda</taxon>
        <taxon>Hexapoda</taxon>
        <taxon>Insecta</taxon>
        <taxon>Pterygota</taxon>
        <taxon>Neoptera</taxon>
        <taxon>Endopterygota</taxon>
        <taxon>Hymenoptera</taxon>
        <taxon>Apocrita</taxon>
        <taxon>Proctotrupomorpha</taxon>
        <taxon>Chalcidoidea</taxon>
        <taxon>Aphelinidae</taxon>
        <taxon>Aphelininae</taxon>
        <taxon>Eretmocerus</taxon>
    </lineage>
</organism>
<protein>
    <submittedName>
        <fullName evidence="1">Uncharacterized protein</fullName>
    </submittedName>
</protein>
<comment type="caution">
    <text evidence="1">The sequence shown here is derived from an EMBL/GenBank/DDBJ whole genome shotgun (WGS) entry which is preliminary data.</text>
</comment>
<name>A0ACC2P9W3_9HYME</name>
<accession>A0ACC2P9W3</accession>